<feature type="compositionally biased region" description="Gly residues" evidence="7">
    <location>
        <begin position="426"/>
        <end position="439"/>
    </location>
</feature>
<dbReference type="PROSITE" id="PS50114">
    <property type="entry name" value="GATA_ZN_FINGER_2"/>
    <property type="match status" value="1"/>
</dbReference>
<feature type="domain" description="PAS" evidence="8">
    <location>
        <begin position="51"/>
        <end position="97"/>
    </location>
</feature>
<name>A0A165CU90_EXIGL</name>
<accession>A0A165CU90</accession>
<dbReference type="GO" id="GO:0043565">
    <property type="term" value="F:sequence-specific DNA binding"/>
    <property type="evidence" value="ECO:0007669"/>
    <property type="project" value="InterPro"/>
</dbReference>
<feature type="compositionally biased region" description="Basic and acidic residues" evidence="7">
    <location>
        <begin position="459"/>
        <end position="471"/>
    </location>
</feature>
<dbReference type="SMART" id="SM00401">
    <property type="entry name" value="ZnF_GATA"/>
    <property type="match status" value="1"/>
</dbReference>
<dbReference type="InParanoid" id="A0A165CU90"/>
<keyword evidence="11" id="KW-1185">Reference proteome</keyword>
<evidence type="ECO:0008006" key="12">
    <source>
        <dbReference type="Google" id="ProtNLM"/>
    </source>
</evidence>
<feature type="region of interest" description="Disordered" evidence="7">
    <location>
        <begin position="354"/>
        <end position="534"/>
    </location>
</feature>
<dbReference type="SUPFAM" id="SSF55785">
    <property type="entry name" value="PYP-like sensor domain (PAS domain)"/>
    <property type="match status" value="1"/>
</dbReference>
<proteinExistence type="predicted"/>
<dbReference type="STRING" id="1314781.A0A165CU90"/>
<dbReference type="PANTHER" id="PTHR47172:SF24">
    <property type="entry name" value="GATA ZINC FINGER DOMAIN-CONTAINING PROTEIN 14-RELATED"/>
    <property type="match status" value="1"/>
</dbReference>
<evidence type="ECO:0000313" key="10">
    <source>
        <dbReference type="EMBL" id="KZV83131.1"/>
    </source>
</evidence>
<feature type="compositionally biased region" description="Polar residues" evidence="7">
    <location>
        <begin position="383"/>
        <end position="409"/>
    </location>
</feature>
<protein>
    <recommendedName>
        <fullName evidence="12">GATA-type domain-containing protein</fullName>
    </recommendedName>
</protein>
<feature type="compositionally biased region" description="Low complexity" evidence="7">
    <location>
        <begin position="561"/>
        <end position="589"/>
    </location>
</feature>
<dbReference type="Pfam" id="PF00320">
    <property type="entry name" value="GATA"/>
    <property type="match status" value="1"/>
</dbReference>
<evidence type="ECO:0000256" key="5">
    <source>
        <dbReference type="ARBA" id="ARBA00023163"/>
    </source>
</evidence>
<evidence type="ECO:0000256" key="7">
    <source>
        <dbReference type="SAM" id="MobiDB-lite"/>
    </source>
</evidence>
<dbReference type="OrthoDB" id="2162994at2759"/>
<dbReference type="CDD" id="cd00202">
    <property type="entry name" value="ZnF_GATA"/>
    <property type="match status" value="1"/>
</dbReference>
<feature type="compositionally biased region" description="Low complexity" evidence="7">
    <location>
        <begin position="510"/>
        <end position="532"/>
    </location>
</feature>
<feature type="region of interest" description="Disordered" evidence="7">
    <location>
        <begin position="1"/>
        <end position="31"/>
    </location>
</feature>
<feature type="domain" description="GATA-type" evidence="9">
    <location>
        <begin position="444"/>
        <end position="506"/>
    </location>
</feature>
<dbReference type="InterPro" id="IPR013088">
    <property type="entry name" value="Znf_NHR/GATA"/>
</dbReference>
<evidence type="ECO:0000256" key="2">
    <source>
        <dbReference type="ARBA" id="ARBA00022771"/>
    </source>
</evidence>
<dbReference type="PROSITE" id="PS50112">
    <property type="entry name" value="PAS"/>
    <property type="match status" value="1"/>
</dbReference>
<evidence type="ECO:0000313" key="11">
    <source>
        <dbReference type="Proteomes" id="UP000077266"/>
    </source>
</evidence>
<evidence type="ECO:0000256" key="4">
    <source>
        <dbReference type="ARBA" id="ARBA00023015"/>
    </source>
</evidence>
<dbReference type="Gene3D" id="3.30.450.20">
    <property type="entry name" value="PAS domain"/>
    <property type="match status" value="1"/>
</dbReference>
<evidence type="ECO:0000256" key="1">
    <source>
        <dbReference type="ARBA" id="ARBA00022723"/>
    </source>
</evidence>
<dbReference type="EMBL" id="KV426287">
    <property type="protein sequence ID" value="KZV83131.1"/>
    <property type="molecule type" value="Genomic_DNA"/>
</dbReference>
<feature type="compositionally biased region" description="Polar residues" evidence="7">
    <location>
        <begin position="448"/>
        <end position="457"/>
    </location>
</feature>
<dbReference type="PANTHER" id="PTHR47172">
    <property type="entry name" value="OS01G0976800 PROTEIN"/>
    <property type="match status" value="1"/>
</dbReference>
<evidence type="ECO:0000256" key="3">
    <source>
        <dbReference type="ARBA" id="ARBA00022833"/>
    </source>
</evidence>
<dbReference type="InterPro" id="IPR000679">
    <property type="entry name" value="Znf_GATA"/>
</dbReference>
<dbReference type="PROSITE" id="PS00344">
    <property type="entry name" value="GATA_ZN_FINGER_1"/>
    <property type="match status" value="1"/>
</dbReference>
<dbReference type="Proteomes" id="UP000077266">
    <property type="component" value="Unassembled WGS sequence"/>
</dbReference>
<keyword evidence="4" id="KW-0805">Transcription regulation</keyword>
<keyword evidence="1" id="KW-0479">Metal-binding</keyword>
<feature type="region of interest" description="Disordered" evidence="7">
    <location>
        <begin position="561"/>
        <end position="634"/>
    </location>
</feature>
<evidence type="ECO:0000259" key="9">
    <source>
        <dbReference type="PROSITE" id="PS50114"/>
    </source>
</evidence>
<gene>
    <name evidence="10" type="ORF">EXIGLDRAFT_684196</name>
</gene>
<dbReference type="Gene3D" id="3.30.50.10">
    <property type="entry name" value="Erythroid Transcription Factor GATA-1, subunit A"/>
    <property type="match status" value="1"/>
</dbReference>
<evidence type="ECO:0000259" key="8">
    <source>
        <dbReference type="PROSITE" id="PS50112"/>
    </source>
</evidence>
<keyword evidence="2 6" id="KW-0863">Zinc-finger</keyword>
<keyword evidence="5" id="KW-0804">Transcription</keyword>
<dbReference type="InterPro" id="IPR000014">
    <property type="entry name" value="PAS"/>
</dbReference>
<dbReference type="SUPFAM" id="SSF57716">
    <property type="entry name" value="Glucocorticoid receptor-like (DNA-binding domain)"/>
    <property type="match status" value="1"/>
</dbReference>
<reference evidence="10 11" key="1">
    <citation type="journal article" date="2016" name="Mol. Biol. Evol.">
        <title>Comparative Genomics of Early-Diverging Mushroom-Forming Fungi Provides Insights into the Origins of Lignocellulose Decay Capabilities.</title>
        <authorList>
            <person name="Nagy L.G."/>
            <person name="Riley R."/>
            <person name="Tritt A."/>
            <person name="Adam C."/>
            <person name="Daum C."/>
            <person name="Floudas D."/>
            <person name="Sun H."/>
            <person name="Yadav J.S."/>
            <person name="Pangilinan J."/>
            <person name="Larsson K.H."/>
            <person name="Matsuura K."/>
            <person name="Barry K."/>
            <person name="Labutti K."/>
            <person name="Kuo R."/>
            <person name="Ohm R.A."/>
            <person name="Bhattacharya S.S."/>
            <person name="Shirouzu T."/>
            <person name="Yoshinaga Y."/>
            <person name="Martin F.M."/>
            <person name="Grigoriev I.V."/>
            <person name="Hibbett D.S."/>
        </authorList>
    </citation>
    <scope>NUCLEOTIDE SEQUENCE [LARGE SCALE GENOMIC DNA]</scope>
    <source>
        <strain evidence="10 11">HHB12029</strain>
    </source>
</reference>
<sequence>MYHHHHPARPLNGRARYLQPQPASSSSQAKSLPRVGQTRCYWALLSHELEFLFLDPVLAHHLGPQKDGLMGRSLLEFVHPDERDSAANDLAGVLESKTLHGSVTRMRYCRLSKIRKLLGFKGVPDVPPVMTPVFYDDSYMACDLVINLASDGLVLCFIHAVVDITPQDNDEVQRTEWTNWCGTLAGGIAPDLASFLHHQLDRILAPRNGNPYDRVFQILDNAQERAVVFSWPPEVNREDYARLAHDIQMQFNPPPGESDVKHAPDNGAKTSCTRRYKAQQWLVFRDGLEREVESIFIPYGCIIFACHKTVNVRTPSQPPAQQQPQNMQQQQQFYFEHPQGQSVFANNGAMEPWANAFPQPAASGSAQWANQPLPNPTLPFPPGSNNTLDGTASPESPTHSTVSAASSGSLLPDVPAPRPKNDDGATGSGGGRSGGGRSAGGNPPSGVTKCSNCSIKSSPEWRKGPSGKKDLCNACGLRFARSRAKREGHPIQRRKKDKEGAAGPSRTKKSNSPARVPSAASSSSAVSKSDPPQQWLDPALAFAASNPMLAAAAAAAQGYLPPAPQDAYHFQQQQQQAQMYGQQFQQQQQHHPHQALNLLSSASFERAAAAEQEKAGGGNSGQHDKSPGPPVYVQ</sequence>
<evidence type="ECO:0000256" key="6">
    <source>
        <dbReference type="PROSITE-ProRule" id="PRU00094"/>
    </source>
</evidence>
<dbReference type="GO" id="GO:0006355">
    <property type="term" value="P:regulation of DNA-templated transcription"/>
    <property type="evidence" value="ECO:0007669"/>
    <property type="project" value="InterPro"/>
</dbReference>
<dbReference type="InterPro" id="IPR035965">
    <property type="entry name" value="PAS-like_dom_sf"/>
</dbReference>
<feature type="compositionally biased region" description="Low complexity" evidence="7">
    <location>
        <begin position="600"/>
        <end position="610"/>
    </location>
</feature>
<dbReference type="GO" id="GO:0008270">
    <property type="term" value="F:zinc ion binding"/>
    <property type="evidence" value="ECO:0007669"/>
    <property type="project" value="UniProtKB-KW"/>
</dbReference>
<keyword evidence="3" id="KW-0862">Zinc</keyword>
<feature type="compositionally biased region" description="Low complexity" evidence="7">
    <location>
        <begin position="18"/>
        <end position="31"/>
    </location>
</feature>
<feature type="compositionally biased region" description="Pro residues" evidence="7">
    <location>
        <begin position="373"/>
        <end position="382"/>
    </location>
</feature>
<dbReference type="AlphaFoldDB" id="A0A165CU90"/>
<organism evidence="10 11">
    <name type="scientific">Exidia glandulosa HHB12029</name>
    <dbReference type="NCBI Taxonomy" id="1314781"/>
    <lineage>
        <taxon>Eukaryota</taxon>
        <taxon>Fungi</taxon>
        <taxon>Dikarya</taxon>
        <taxon>Basidiomycota</taxon>
        <taxon>Agaricomycotina</taxon>
        <taxon>Agaricomycetes</taxon>
        <taxon>Auriculariales</taxon>
        <taxon>Exidiaceae</taxon>
        <taxon>Exidia</taxon>
    </lineage>
</organism>